<keyword evidence="4 7" id="KW-0812">Transmembrane</keyword>
<dbReference type="InterPro" id="IPR037185">
    <property type="entry name" value="EmrE-like"/>
</dbReference>
<gene>
    <name evidence="9" type="ORF">SAMN05216282_11113</name>
</gene>
<keyword evidence="10" id="KW-1185">Reference proteome</keyword>
<proteinExistence type="inferred from homology"/>
<feature type="transmembrane region" description="Helical" evidence="7">
    <location>
        <begin position="64"/>
        <end position="82"/>
    </location>
</feature>
<dbReference type="Gene3D" id="1.10.3730.20">
    <property type="match status" value="1"/>
</dbReference>
<dbReference type="EMBL" id="FNFU01000011">
    <property type="protein sequence ID" value="SDK70663.1"/>
    <property type="molecule type" value="Genomic_DNA"/>
</dbReference>
<evidence type="ECO:0000256" key="6">
    <source>
        <dbReference type="ARBA" id="ARBA00023136"/>
    </source>
</evidence>
<name>A0A1G9E3I3_9MICO</name>
<evidence type="ECO:0000256" key="5">
    <source>
        <dbReference type="ARBA" id="ARBA00022989"/>
    </source>
</evidence>
<reference evidence="9 10" key="1">
    <citation type="submission" date="2016-10" db="EMBL/GenBank/DDBJ databases">
        <authorList>
            <person name="de Groot N.N."/>
        </authorList>
    </citation>
    <scope>NUCLEOTIDE SEQUENCE [LARGE SCALE GENOMIC DNA]</scope>
    <source>
        <strain evidence="9 10">CGMCC 1.5382</strain>
    </source>
</reference>
<sequence length="318" mass="33574">MGYLFALVASLLFGLNGSTTKVIVEAGLSPAQLTFARVTIIALLAGVLLLATNRAAFRIDRSQLAVMALLGVAGVALIQWFYAVAISLLPVGIALMLEYSGVLLIALVVRFVFKEKVKSRIWVAIVFVLIGMAIVAEVWASRLSAPGVVAGILAAICLAVYFLVGERQVATTSPLAVAFWSMLFASAFWLLFSAWWQIDPAILTQQTSLGGNMGSVSFPLWGILLWNGVFGSFAPYLLSYMALGRLNATAAGVVSASEVIFAFAFAFLWLGESLTGVQAAGAVLVLIGIVVAQTARSNKAVDLDLASQDLALAKGPPD</sequence>
<feature type="transmembrane region" description="Helical" evidence="7">
    <location>
        <begin position="30"/>
        <end position="52"/>
    </location>
</feature>
<feature type="transmembrane region" description="Helical" evidence="7">
    <location>
        <begin position="176"/>
        <end position="198"/>
    </location>
</feature>
<dbReference type="Pfam" id="PF00892">
    <property type="entry name" value="EamA"/>
    <property type="match status" value="2"/>
</dbReference>
<feature type="domain" description="EamA" evidence="8">
    <location>
        <begin position="146"/>
        <end position="291"/>
    </location>
</feature>
<dbReference type="PANTHER" id="PTHR42920">
    <property type="entry name" value="OS03G0707200 PROTEIN-RELATED"/>
    <property type="match status" value="1"/>
</dbReference>
<dbReference type="InterPro" id="IPR000620">
    <property type="entry name" value="EamA_dom"/>
</dbReference>
<dbReference type="OrthoDB" id="154915at2"/>
<feature type="transmembrane region" description="Helical" evidence="7">
    <location>
        <begin position="145"/>
        <end position="164"/>
    </location>
</feature>
<dbReference type="AlphaFoldDB" id="A0A1G9E3I3"/>
<evidence type="ECO:0000256" key="4">
    <source>
        <dbReference type="ARBA" id="ARBA00022692"/>
    </source>
</evidence>
<feature type="transmembrane region" description="Helical" evidence="7">
    <location>
        <begin position="121"/>
        <end position="139"/>
    </location>
</feature>
<dbReference type="SUPFAM" id="SSF103481">
    <property type="entry name" value="Multidrug resistance efflux transporter EmrE"/>
    <property type="match status" value="2"/>
</dbReference>
<feature type="transmembrane region" description="Helical" evidence="7">
    <location>
        <begin position="276"/>
        <end position="295"/>
    </location>
</feature>
<dbReference type="InterPro" id="IPR051258">
    <property type="entry name" value="Diverse_Substrate_Transporter"/>
</dbReference>
<dbReference type="PANTHER" id="PTHR42920:SF11">
    <property type="entry name" value="INNER MEMBRANE PROTEIN YTFF"/>
    <property type="match status" value="1"/>
</dbReference>
<evidence type="ECO:0000313" key="10">
    <source>
        <dbReference type="Proteomes" id="UP000198701"/>
    </source>
</evidence>
<feature type="transmembrane region" description="Helical" evidence="7">
    <location>
        <begin position="250"/>
        <end position="270"/>
    </location>
</feature>
<dbReference type="GO" id="GO:0005886">
    <property type="term" value="C:plasma membrane"/>
    <property type="evidence" value="ECO:0007669"/>
    <property type="project" value="UniProtKB-SubCell"/>
</dbReference>
<keyword evidence="3" id="KW-1003">Cell membrane</keyword>
<dbReference type="RefSeq" id="WP_092323737.1">
    <property type="nucleotide sequence ID" value="NZ_FNFU01000011.1"/>
</dbReference>
<evidence type="ECO:0000256" key="7">
    <source>
        <dbReference type="SAM" id="Phobius"/>
    </source>
</evidence>
<dbReference type="STRING" id="386301.SAMN05216282_11113"/>
<dbReference type="Proteomes" id="UP000198701">
    <property type="component" value="Unassembled WGS sequence"/>
</dbReference>
<feature type="transmembrane region" description="Helical" evidence="7">
    <location>
        <begin position="218"/>
        <end position="238"/>
    </location>
</feature>
<organism evidence="9 10">
    <name type="scientific">Cryobacterium psychrotolerans</name>
    <dbReference type="NCBI Taxonomy" id="386301"/>
    <lineage>
        <taxon>Bacteria</taxon>
        <taxon>Bacillati</taxon>
        <taxon>Actinomycetota</taxon>
        <taxon>Actinomycetes</taxon>
        <taxon>Micrococcales</taxon>
        <taxon>Microbacteriaceae</taxon>
        <taxon>Cryobacterium</taxon>
    </lineage>
</organism>
<evidence type="ECO:0000259" key="8">
    <source>
        <dbReference type="Pfam" id="PF00892"/>
    </source>
</evidence>
<evidence type="ECO:0000256" key="2">
    <source>
        <dbReference type="ARBA" id="ARBA00007362"/>
    </source>
</evidence>
<evidence type="ECO:0000313" key="9">
    <source>
        <dbReference type="EMBL" id="SDK70663.1"/>
    </source>
</evidence>
<feature type="transmembrane region" description="Helical" evidence="7">
    <location>
        <begin position="88"/>
        <end position="109"/>
    </location>
</feature>
<evidence type="ECO:0000256" key="3">
    <source>
        <dbReference type="ARBA" id="ARBA00022475"/>
    </source>
</evidence>
<comment type="similarity">
    <text evidence="2">Belongs to the EamA transporter family.</text>
</comment>
<keyword evidence="6 7" id="KW-0472">Membrane</keyword>
<keyword evidence="5 7" id="KW-1133">Transmembrane helix</keyword>
<protein>
    <submittedName>
        <fullName evidence="9">Threonine/homoserine efflux transporter RhtA</fullName>
    </submittedName>
</protein>
<feature type="domain" description="EamA" evidence="8">
    <location>
        <begin position="1"/>
        <end position="135"/>
    </location>
</feature>
<comment type="subcellular location">
    <subcellularLocation>
        <location evidence="1">Cell membrane</location>
        <topology evidence="1">Multi-pass membrane protein</topology>
    </subcellularLocation>
</comment>
<evidence type="ECO:0000256" key="1">
    <source>
        <dbReference type="ARBA" id="ARBA00004651"/>
    </source>
</evidence>
<accession>A0A1G9E3I3</accession>